<evidence type="ECO:0000313" key="8">
    <source>
        <dbReference type="Proteomes" id="UP000426265"/>
    </source>
</evidence>
<organism evidence="7 8">
    <name type="scientific">Arabidopsis thaliana</name>
    <name type="common">Mouse-ear cress</name>
    <dbReference type="NCBI Taxonomy" id="3702"/>
    <lineage>
        <taxon>Eukaryota</taxon>
        <taxon>Viridiplantae</taxon>
        <taxon>Streptophyta</taxon>
        <taxon>Embryophyta</taxon>
        <taxon>Tracheophyta</taxon>
        <taxon>Spermatophyta</taxon>
        <taxon>Magnoliopsida</taxon>
        <taxon>eudicotyledons</taxon>
        <taxon>Gunneridae</taxon>
        <taxon>Pentapetalae</taxon>
        <taxon>rosids</taxon>
        <taxon>malvids</taxon>
        <taxon>Brassicales</taxon>
        <taxon>Brassicaceae</taxon>
        <taxon>Camelineae</taxon>
        <taxon>Arabidopsis</taxon>
    </lineage>
</organism>
<keyword evidence="1" id="KW-0479">Metal-binding</keyword>
<dbReference type="InterPro" id="IPR054483">
    <property type="entry name" value="DC1-like_CT"/>
</dbReference>
<keyword evidence="3" id="KW-0863">Zinc-finger</keyword>
<dbReference type="AlphaFoldDB" id="A0A654ESY4"/>
<accession>A0A654ESY4</accession>
<dbReference type="Proteomes" id="UP000426265">
    <property type="component" value="Unassembled WGS sequence"/>
</dbReference>
<dbReference type="InterPro" id="IPR046349">
    <property type="entry name" value="C1-like_sf"/>
</dbReference>
<dbReference type="InterPro" id="IPR004146">
    <property type="entry name" value="DC1"/>
</dbReference>
<evidence type="ECO:0000256" key="1">
    <source>
        <dbReference type="ARBA" id="ARBA00022723"/>
    </source>
</evidence>
<evidence type="ECO:0000259" key="6">
    <source>
        <dbReference type="PROSITE" id="PS50081"/>
    </source>
</evidence>
<dbReference type="Pfam" id="PF22926">
    <property type="entry name" value="C1-like_CT"/>
    <property type="match status" value="1"/>
</dbReference>
<dbReference type="InterPro" id="IPR001965">
    <property type="entry name" value="Znf_PHD"/>
</dbReference>
<dbReference type="Pfam" id="PF03107">
    <property type="entry name" value="C1_2"/>
    <property type="match status" value="5"/>
</dbReference>
<dbReference type="EMBL" id="CACRSJ010000105">
    <property type="protein sequence ID" value="VYS51848.1"/>
    <property type="molecule type" value="Genomic_DNA"/>
</dbReference>
<feature type="domain" description="Phorbol-ester/DAG-type" evidence="6">
    <location>
        <begin position="376"/>
        <end position="425"/>
    </location>
</feature>
<evidence type="ECO:0000256" key="4">
    <source>
        <dbReference type="ARBA" id="ARBA00022833"/>
    </source>
</evidence>
<dbReference type="GO" id="GO:0008270">
    <property type="term" value="F:zinc ion binding"/>
    <property type="evidence" value="ECO:0007669"/>
    <property type="project" value="UniProtKB-KW"/>
</dbReference>
<feature type="compositionally biased region" description="Polar residues" evidence="5">
    <location>
        <begin position="28"/>
        <end position="57"/>
    </location>
</feature>
<dbReference type="InterPro" id="IPR053192">
    <property type="entry name" value="Vacuole_Formation_Reg"/>
</dbReference>
<proteinExistence type="predicted"/>
<dbReference type="ExpressionAtlas" id="A0A654ESY4">
    <property type="expression patterns" value="baseline and differential"/>
</dbReference>
<dbReference type="PANTHER" id="PTHR32410">
    <property type="entry name" value="CYSTEINE/HISTIDINE-RICH C1 DOMAIN FAMILY PROTEIN"/>
    <property type="match status" value="1"/>
</dbReference>
<evidence type="ECO:0000256" key="5">
    <source>
        <dbReference type="SAM" id="MobiDB-lite"/>
    </source>
</evidence>
<evidence type="ECO:0000256" key="3">
    <source>
        <dbReference type="ARBA" id="ARBA00022771"/>
    </source>
</evidence>
<dbReference type="SUPFAM" id="SSF57889">
    <property type="entry name" value="Cysteine-rich domain"/>
    <property type="match status" value="4"/>
</dbReference>
<dbReference type="InterPro" id="IPR002219">
    <property type="entry name" value="PKC_DAG/PE"/>
</dbReference>
<keyword evidence="2" id="KW-0677">Repeat</keyword>
<keyword evidence="4" id="KW-0862">Zinc</keyword>
<evidence type="ECO:0000256" key="2">
    <source>
        <dbReference type="ARBA" id="ARBA00022737"/>
    </source>
</evidence>
<dbReference type="PANTHER" id="PTHR32410:SF153">
    <property type="entry name" value="CHP-RICH ZINC FINGER PROTEIN-LIKE-RELATED"/>
    <property type="match status" value="1"/>
</dbReference>
<reference evidence="7 8" key="1">
    <citation type="submission" date="2019-11" db="EMBL/GenBank/DDBJ databases">
        <authorList>
            <person name="Jiao W.-B."/>
            <person name="Schneeberger K."/>
        </authorList>
    </citation>
    <scope>NUCLEOTIDE SEQUENCE [LARGE SCALE GENOMIC DNA]</scope>
    <source>
        <strain evidence="8">cv. An-1</strain>
    </source>
</reference>
<feature type="region of interest" description="Disordered" evidence="5">
    <location>
        <begin position="28"/>
        <end position="60"/>
    </location>
</feature>
<evidence type="ECO:0000313" key="7">
    <source>
        <dbReference type="EMBL" id="VYS51848.1"/>
    </source>
</evidence>
<protein>
    <recommendedName>
        <fullName evidence="6">Phorbol-ester/DAG-type domain-containing protein</fullName>
    </recommendedName>
</protein>
<dbReference type="PROSITE" id="PS50081">
    <property type="entry name" value="ZF_DAG_PE_2"/>
    <property type="match status" value="1"/>
</dbReference>
<dbReference type="SMART" id="SM00249">
    <property type="entry name" value="PHD"/>
    <property type="match status" value="4"/>
</dbReference>
<name>A0A654ESY4_ARATH</name>
<gene>
    <name evidence="7" type="ORF">AN1_LOCUS7314</name>
</gene>
<sequence length="631" mass="71752">MDLFGEFHKGEIDGKPYLLYHNVMKPSTQTHTSNSSAEKTTIQKPLSLQNKTNSSDEVTIGDGDNLPISPIFICLNLRLQKSARIQNIALGDEDGKALRDKFFKLETSPLQGHGDNISDDHVVLPLFWCNNKEADPKMDCNICRVQKAGTNYYYCVECDVTYHKECIESPLEISYPTHAKHTLQLCFSSLRGVHQCIICKNRADLIIYYCALCDIYMHAVCAQAAIPFFIDQPKRHDHTLSLFPRQASLTCNVCALVNKLHLTYVCRSICDFVAHSDCIHVPQTIRISRHHHRVSFTSSLPLEKWSCGVCRREVDHDYGAYTCCVCSGYAVHTRCALRTDIWDGIELEGVQEDEDVEPPFKGTAGGTILHFSHGCQLEFKTSEVYDQEKFCQACALPIYEKNFYECVECDFILHERCAEAPRKKVHPLHPHPLIQKFTHVEGGFSCQACNRMSNSFGYECLMEDCGYNLDVVCASISEPFDYQGHHHPLFLSLDPKEEPICHICKSTKVQKCATLPYMVKYKHDEHYLTFCRGDEASGSDWCELCEGKLAIGGKEGFYKCNECCTTLHINCLLGPEPYMKSGETPPKEGGQIRVFLQRNKSPSRPICAKCKIRCAYPTYVEMRKKMYYPNF</sequence>